<reference evidence="1 2" key="1">
    <citation type="submission" date="2018-08" db="EMBL/GenBank/DDBJ databases">
        <title>The draft genome squence of Brumimicrobium sp. N62.</title>
        <authorList>
            <person name="Du Z.-J."/>
            <person name="Luo H.-R."/>
        </authorList>
    </citation>
    <scope>NUCLEOTIDE SEQUENCE [LARGE SCALE GENOMIC DNA]</scope>
    <source>
        <strain evidence="1 2">N62</strain>
    </source>
</reference>
<name>A0A3E1F1R9_9FLAO</name>
<sequence length="110" mass="12783">MSVSLIGFSQTNHDERLLDRYTEVELNELQKNNPEEYEIINHALKVGISIGDIQEGKDLKFDGTLDKDPNLPHTYISLGLKLENRYQYYKFKGTNKMVIVRPKDKITLIK</sequence>
<evidence type="ECO:0000313" key="1">
    <source>
        <dbReference type="EMBL" id="RFC55768.1"/>
    </source>
</evidence>
<dbReference type="AlphaFoldDB" id="A0A3E1F1R9"/>
<gene>
    <name evidence="1" type="ORF">DXU93_02195</name>
</gene>
<keyword evidence="2" id="KW-1185">Reference proteome</keyword>
<evidence type="ECO:0000313" key="2">
    <source>
        <dbReference type="Proteomes" id="UP000257127"/>
    </source>
</evidence>
<accession>A0A3E1F1R9</accession>
<proteinExistence type="predicted"/>
<dbReference type="EMBL" id="QURB01000001">
    <property type="protein sequence ID" value="RFC55768.1"/>
    <property type="molecule type" value="Genomic_DNA"/>
</dbReference>
<comment type="caution">
    <text evidence="1">The sequence shown here is derived from an EMBL/GenBank/DDBJ whole genome shotgun (WGS) entry which is preliminary data.</text>
</comment>
<organism evidence="1 2">
    <name type="scientific">Brumimicrobium aurantiacum</name>
    <dbReference type="NCBI Taxonomy" id="1737063"/>
    <lineage>
        <taxon>Bacteria</taxon>
        <taxon>Pseudomonadati</taxon>
        <taxon>Bacteroidota</taxon>
        <taxon>Flavobacteriia</taxon>
        <taxon>Flavobacteriales</taxon>
        <taxon>Crocinitomicaceae</taxon>
        <taxon>Brumimicrobium</taxon>
    </lineage>
</organism>
<protein>
    <submittedName>
        <fullName evidence="1">Uncharacterized protein</fullName>
    </submittedName>
</protein>
<dbReference type="Proteomes" id="UP000257127">
    <property type="component" value="Unassembled WGS sequence"/>
</dbReference>